<dbReference type="EMBL" id="JAMOIL010000009">
    <property type="protein sequence ID" value="MCM0620357.1"/>
    <property type="molecule type" value="Genomic_DNA"/>
</dbReference>
<keyword evidence="2" id="KW-0472">Membrane</keyword>
<keyword evidence="2" id="KW-0812">Transmembrane</keyword>
<evidence type="ECO:0000256" key="1">
    <source>
        <dbReference type="SAM" id="MobiDB-lite"/>
    </source>
</evidence>
<feature type="region of interest" description="Disordered" evidence="1">
    <location>
        <begin position="1"/>
        <end position="26"/>
    </location>
</feature>
<dbReference type="RefSeq" id="WP_250827006.1">
    <property type="nucleotide sequence ID" value="NZ_JAMOIL010000009.1"/>
</dbReference>
<proteinExistence type="predicted"/>
<organism evidence="3 4">
    <name type="scientific">Nocardioides bruguierae</name>
    <dbReference type="NCBI Taxonomy" id="2945102"/>
    <lineage>
        <taxon>Bacteria</taxon>
        <taxon>Bacillati</taxon>
        <taxon>Actinomycetota</taxon>
        <taxon>Actinomycetes</taxon>
        <taxon>Propionibacteriales</taxon>
        <taxon>Nocardioidaceae</taxon>
        <taxon>Nocardioides</taxon>
    </lineage>
</organism>
<reference evidence="3" key="1">
    <citation type="submission" date="2022-05" db="EMBL/GenBank/DDBJ databases">
        <authorList>
            <person name="Tuo L."/>
        </authorList>
    </citation>
    <scope>NUCLEOTIDE SEQUENCE</scope>
    <source>
        <strain evidence="3">BSK12Z-4</strain>
    </source>
</reference>
<dbReference type="Proteomes" id="UP001139485">
    <property type="component" value="Unassembled WGS sequence"/>
</dbReference>
<sequence>METDETDVLTSPRPPAESGTTTASPDASGWATRLAWIGVAVGTLTYLGTVPWAYVGTFGTESLDPFASIAAWIVGVPALLALALLSAPAMALRTRAPRTALVIAVVALVVHAFPAGALLLIGGGEVLDLLRL</sequence>
<feature type="transmembrane region" description="Helical" evidence="2">
    <location>
        <begin position="34"/>
        <end position="54"/>
    </location>
</feature>
<name>A0A9X2D7R4_9ACTN</name>
<comment type="caution">
    <text evidence="3">The sequence shown here is derived from an EMBL/GenBank/DDBJ whole genome shotgun (WGS) entry which is preliminary data.</text>
</comment>
<keyword evidence="2" id="KW-1133">Transmembrane helix</keyword>
<evidence type="ECO:0000313" key="3">
    <source>
        <dbReference type="EMBL" id="MCM0620357.1"/>
    </source>
</evidence>
<evidence type="ECO:0000313" key="4">
    <source>
        <dbReference type="Proteomes" id="UP001139485"/>
    </source>
</evidence>
<feature type="transmembrane region" description="Helical" evidence="2">
    <location>
        <begin position="66"/>
        <end position="87"/>
    </location>
</feature>
<keyword evidence="4" id="KW-1185">Reference proteome</keyword>
<evidence type="ECO:0000256" key="2">
    <source>
        <dbReference type="SAM" id="Phobius"/>
    </source>
</evidence>
<protein>
    <submittedName>
        <fullName evidence="3">Uncharacterized protein</fullName>
    </submittedName>
</protein>
<gene>
    <name evidence="3" type="ORF">M8330_08610</name>
</gene>
<accession>A0A9X2D7R4</accession>
<feature type="transmembrane region" description="Helical" evidence="2">
    <location>
        <begin position="99"/>
        <end position="122"/>
    </location>
</feature>
<dbReference type="AlphaFoldDB" id="A0A9X2D7R4"/>